<comment type="caution">
    <text evidence="2">The sequence shown here is derived from an EMBL/GenBank/DDBJ whole genome shotgun (WGS) entry which is preliminary data.</text>
</comment>
<dbReference type="PANTHER" id="PTHR33112">
    <property type="entry name" value="DOMAIN PROTEIN, PUTATIVE-RELATED"/>
    <property type="match status" value="1"/>
</dbReference>
<sequence length="685" mass="77303">MVHLQKASQTHTVERPSSVCQTCWDTVFSMQFGLLSKPLLRTGTNEWPRGGLTYTSTLEDIKSGAISECQWCKFMLGLIQEDTRRAGSGPVHIIMGIRAQSGYLGAPKYTQALSIYINNIESFDGYLYADADNPAAEHITARSRIVDVGSPQSISLCRKQLEECIVSHEHCPPISKPYPLLPTRLIDCSNPKHLKLVKTSGMQGSYCTLSYVWGEPQPHRTTKENFGAYTKKIDSAHLPKTILDAIHITRLLGIQYLWVDSICIIQDSEEDKLVEITRMGHIYRHSYLTIVAACSPRDGAGFLGPRPPVPPSQFPRDTEFPFPCFPNQGGTALPPVIGKVKMSPIAFYTELDDSFDKWSDYFPAMEPVNERAWCLQEYAMSPRSLVFTYHTVQFHCITGGAQNVGGSYNSHPDREDLLPQNFFFSDFVKTSGMPVRGSQEWVSVRRAWNAVLREYTRRSITNAEDTFVAFAGIAQVFQTVLGGDYLAGLWRNTLLSDLLWFKFADMDMARPKIYRAPSWSWASVEGAIVPGKLFDRELHATETLAEVISCTVLLRYPEHPFGETKEGTLLLRARLEECRWNIRSSKFIYHKRTTQSNTDDSNQKIIGTGYIDSKDDQDVHDVYAIPIYMDKDEVEGSIIVAKLSDGDKESGMIGKYRRIGYFDSHRMECSTNWLKLAPVVEVIIV</sequence>
<dbReference type="OrthoDB" id="5125733at2759"/>
<protein>
    <recommendedName>
        <fullName evidence="1">Heterokaryon incompatibility domain-containing protein</fullName>
    </recommendedName>
</protein>
<dbReference type="Pfam" id="PF06985">
    <property type="entry name" value="HET"/>
    <property type="match status" value="1"/>
</dbReference>
<evidence type="ECO:0000259" key="1">
    <source>
        <dbReference type="Pfam" id="PF06985"/>
    </source>
</evidence>
<proteinExistence type="predicted"/>
<evidence type="ECO:0000313" key="2">
    <source>
        <dbReference type="EMBL" id="KAG5166918.1"/>
    </source>
</evidence>
<organism evidence="2">
    <name type="scientific">Psilocybe cubensis</name>
    <name type="common">Psychedelic mushroom</name>
    <name type="synonym">Stropharia cubensis</name>
    <dbReference type="NCBI Taxonomy" id="181762"/>
    <lineage>
        <taxon>Eukaryota</taxon>
        <taxon>Fungi</taxon>
        <taxon>Dikarya</taxon>
        <taxon>Basidiomycota</taxon>
        <taxon>Agaricomycotina</taxon>
        <taxon>Agaricomycetes</taxon>
        <taxon>Agaricomycetidae</taxon>
        <taxon>Agaricales</taxon>
        <taxon>Agaricineae</taxon>
        <taxon>Strophariaceae</taxon>
        <taxon>Psilocybe</taxon>
    </lineage>
</organism>
<accession>A0A8H7XWF5</accession>
<dbReference type="InterPro" id="IPR010730">
    <property type="entry name" value="HET"/>
</dbReference>
<dbReference type="EMBL" id="JAFIQS010000007">
    <property type="protein sequence ID" value="KAG5166918.1"/>
    <property type="molecule type" value="Genomic_DNA"/>
</dbReference>
<gene>
    <name evidence="2" type="ORF">JR316_007255</name>
</gene>
<reference evidence="2" key="1">
    <citation type="submission" date="2021-02" db="EMBL/GenBank/DDBJ databases">
        <title>Psilocybe cubensis genome.</title>
        <authorList>
            <person name="Mckernan K.J."/>
            <person name="Crawford S."/>
            <person name="Trippe A."/>
            <person name="Kane L.T."/>
            <person name="Mclaughlin S."/>
        </authorList>
    </citation>
    <scope>NUCLEOTIDE SEQUENCE [LARGE SCALE GENOMIC DNA]</scope>
    <source>
        <strain evidence="2">MGC-MH-2018</strain>
    </source>
</reference>
<dbReference type="PANTHER" id="PTHR33112:SF16">
    <property type="entry name" value="HETEROKARYON INCOMPATIBILITY DOMAIN-CONTAINING PROTEIN"/>
    <property type="match status" value="1"/>
</dbReference>
<name>A0A8H7XWF5_PSICU</name>
<feature type="domain" description="Heterokaryon incompatibility" evidence="1">
    <location>
        <begin position="206"/>
        <end position="377"/>
    </location>
</feature>
<dbReference type="AlphaFoldDB" id="A0A8H7XWF5"/>